<reference evidence="1" key="1">
    <citation type="submission" date="2023-07" db="EMBL/GenBank/DDBJ databases">
        <title>Sorghum-associated microbial communities from plants grown in Nebraska, USA.</title>
        <authorList>
            <person name="Schachtman D."/>
        </authorList>
    </citation>
    <scope>NUCLEOTIDE SEQUENCE</scope>
    <source>
        <strain evidence="1">2697</strain>
    </source>
</reference>
<accession>A0ACC6L1M7</accession>
<evidence type="ECO:0000313" key="2">
    <source>
        <dbReference type="Proteomes" id="UP001246858"/>
    </source>
</evidence>
<dbReference type="Proteomes" id="UP001246858">
    <property type="component" value="Unassembled WGS sequence"/>
</dbReference>
<evidence type="ECO:0000313" key="1">
    <source>
        <dbReference type="EMBL" id="MDR6785545.1"/>
    </source>
</evidence>
<keyword evidence="2" id="KW-1185">Reference proteome</keyword>
<sequence>MSELTKIILGLAILLSIVYSLLIWSSLSGGKDITIYQVSIAINILIALWFWYVATRRTGDPQDGMGLGPIMLICGTITILIPLICVIVYFIRRF</sequence>
<dbReference type="EMBL" id="JAVDTF010000004">
    <property type="protein sequence ID" value="MDR6785545.1"/>
    <property type="molecule type" value="Genomic_DNA"/>
</dbReference>
<comment type="caution">
    <text evidence="1">The sequence shown here is derived from an EMBL/GenBank/DDBJ whole genome shotgun (WGS) entry which is preliminary data.</text>
</comment>
<proteinExistence type="predicted"/>
<gene>
    <name evidence="1" type="ORF">J2X78_004130</name>
</gene>
<name>A0ACC6L1M7_9SPHI</name>
<organism evidence="1 2">
    <name type="scientific">Pedobacter africanus</name>
    <dbReference type="NCBI Taxonomy" id="151894"/>
    <lineage>
        <taxon>Bacteria</taxon>
        <taxon>Pseudomonadati</taxon>
        <taxon>Bacteroidota</taxon>
        <taxon>Sphingobacteriia</taxon>
        <taxon>Sphingobacteriales</taxon>
        <taxon>Sphingobacteriaceae</taxon>
        <taxon>Pedobacter</taxon>
    </lineage>
</organism>
<protein>
    <submittedName>
        <fullName evidence="1">Small-conductance mechanosensitive channel</fullName>
    </submittedName>
</protein>